<dbReference type="InterPro" id="IPR036388">
    <property type="entry name" value="WH-like_DNA-bd_sf"/>
</dbReference>
<dbReference type="Gene3D" id="1.10.10.10">
    <property type="entry name" value="Winged helix-like DNA-binding domain superfamily/Winged helix DNA-binding domain"/>
    <property type="match status" value="1"/>
</dbReference>
<evidence type="ECO:0000259" key="5">
    <source>
        <dbReference type="SMART" id="SM00421"/>
    </source>
</evidence>
<evidence type="ECO:0000256" key="3">
    <source>
        <dbReference type="ARBA" id="ARBA00023163"/>
    </source>
</evidence>
<dbReference type="BioCyc" id="SESP1179773:BN6_RS43920-MONOMER"/>
<dbReference type="GO" id="GO:0006355">
    <property type="term" value="P:regulation of DNA-templated transcription"/>
    <property type="evidence" value="ECO:0007669"/>
    <property type="project" value="InterPro"/>
</dbReference>
<dbReference type="InterPro" id="IPR016032">
    <property type="entry name" value="Sig_transdc_resp-reg_C-effctor"/>
</dbReference>
<dbReference type="HOGENOM" id="CLU_2467170_0_0_11"/>
<name>K0JU03_SACES</name>
<dbReference type="InterPro" id="IPR000792">
    <property type="entry name" value="Tscrpt_reg_LuxR_C"/>
</dbReference>
<dbReference type="GO" id="GO:0003677">
    <property type="term" value="F:DNA binding"/>
    <property type="evidence" value="ECO:0007669"/>
    <property type="project" value="UniProtKB-KW"/>
</dbReference>
<keyword evidence="7" id="KW-1185">Reference proteome</keyword>
<evidence type="ECO:0000256" key="4">
    <source>
        <dbReference type="SAM" id="MobiDB-lite"/>
    </source>
</evidence>
<organism evidence="6 7">
    <name type="scientific">Saccharothrix espanaensis (strain ATCC 51144 / DSM 44229 / JCM 9112 / NBRC 15066 / NRRL 15764)</name>
    <dbReference type="NCBI Taxonomy" id="1179773"/>
    <lineage>
        <taxon>Bacteria</taxon>
        <taxon>Bacillati</taxon>
        <taxon>Actinomycetota</taxon>
        <taxon>Actinomycetes</taxon>
        <taxon>Pseudonocardiales</taxon>
        <taxon>Pseudonocardiaceae</taxon>
        <taxon>Saccharothrix</taxon>
    </lineage>
</organism>
<evidence type="ECO:0000313" key="7">
    <source>
        <dbReference type="Proteomes" id="UP000006281"/>
    </source>
</evidence>
<dbReference type="eggNOG" id="COG2197">
    <property type="taxonomic scope" value="Bacteria"/>
</dbReference>
<evidence type="ECO:0000256" key="2">
    <source>
        <dbReference type="ARBA" id="ARBA00023125"/>
    </source>
</evidence>
<dbReference type="SUPFAM" id="SSF46894">
    <property type="entry name" value="C-terminal effector domain of the bipartite response regulators"/>
    <property type="match status" value="1"/>
</dbReference>
<dbReference type="EMBL" id="HE804045">
    <property type="protein sequence ID" value="CCH31290.1"/>
    <property type="molecule type" value="Genomic_DNA"/>
</dbReference>
<dbReference type="KEGG" id="sesp:BN6_40030"/>
<dbReference type="STRING" id="1179773.BN6_40030"/>
<dbReference type="PANTHER" id="PTHR44688:SF16">
    <property type="entry name" value="DNA-BINDING TRANSCRIPTIONAL ACTIVATOR DEVR_DOSR"/>
    <property type="match status" value="1"/>
</dbReference>
<dbReference type="AlphaFoldDB" id="K0JU03"/>
<protein>
    <recommendedName>
        <fullName evidence="5">HTH luxR-type domain-containing protein</fullName>
    </recommendedName>
</protein>
<reference evidence="6 7" key="1">
    <citation type="journal article" date="2012" name="BMC Genomics">
        <title>Complete genome sequence of Saccharothrix espanaensis DSM 44229T and comparison to the other completely sequenced Pseudonocardiaceae.</title>
        <authorList>
            <person name="Strobel T."/>
            <person name="Al-Dilaimi A."/>
            <person name="Blom J."/>
            <person name="Gessner A."/>
            <person name="Kalinowski J."/>
            <person name="Luzhetska M."/>
            <person name="Puhler A."/>
            <person name="Szczepanowski R."/>
            <person name="Bechthold A."/>
            <person name="Ruckert C."/>
        </authorList>
    </citation>
    <scope>NUCLEOTIDE SEQUENCE [LARGE SCALE GENOMIC DNA]</scope>
    <source>
        <strain evidence="7">ATCC 51144 / DSM 44229 / JCM 9112 / NBRC 15066 / NRRL 15764</strain>
    </source>
</reference>
<keyword evidence="2" id="KW-0238">DNA-binding</keyword>
<dbReference type="SMART" id="SM00421">
    <property type="entry name" value="HTH_LUXR"/>
    <property type="match status" value="1"/>
</dbReference>
<keyword evidence="3" id="KW-0804">Transcription</keyword>
<feature type="region of interest" description="Disordered" evidence="4">
    <location>
        <begin position="1"/>
        <end position="51"/>
    </location>
</feature>
<dbReference type="PATRIC" id="fig|1179773.3.peg.4006"/>
<keyword evidence="1" id="KW-0805">Transcription regulation</keyword>
<dbReference type="OrthoDB" id="3656034at2"/>
<dbReference type="PANTHER" id="PTHR44688">
    <property type="entry name" value="DNA-BINDING TRANSCRIPTIONAL ACTIVATOR DEVR_DOSR"/>
    <property type="match status" value="1"/>
</dbReference>
<dbReference type="Proteomes" id="UP000006281">
    <property type="component" value="Chromosome"/>
</dbReference>
<proteinExistence type="predicted"/>
<feature type="domain" description="HTH luxR-type" evidence="5">
    <location>
        <begin position="30"/>
        <end position="86"/>
    </location>
</feature>
<evidence type="ECO:0000313" key="6">
    <source>
        <dbReference type="EMBL" id="CCH31290.1"/>
    </source>
</evidence>
<gene>
    <name evidence="6" type="ordered locus">BN6_40030</name>
</gene>
<accession>K0JU03</accession>
<evidence type="ECO:0000256" key="1">
    <source>
        <dbReference type="ARBA" id="ARBA00023015"/>
    </source>
</evidence>
<dbReference type="Pfam" id="PF00196">
    <property type="entry name" value="GerE"/>
    <property type="match status" value="1"/>
</dbReference>
<sequence length="88" mass="9678">MSSSGLTGVIPWRTGRNHASSPPRSRARRRDRLTPQKLQVVRPAGGGTSPQIATQLFVSPRAVEHHRYRSLPKLGVRSRRALSTVDVG</sequence>